<evidence type="ECO:0000313" key="3">
    <source>
        <dbReference type="Proteomes" id="UP000078454"/>
    </source>
</evidence>
<evidence type="ECO:0000256" key="1">
    <source>
        <dbReference type="SAM" id="MobiDB-lite"/>
    </source>
</evidence>
<dbReference type="AlphaFoldDB" id="A0A198ADV9"/>
<dbReference type="STRING" id="1850517.A8708_26380"/>
<dbReference type="Proteomes" id="UP000078454">
    <property type="component" value="Unassembled WGS sequence"/>
</dbReference>
<protein>
    <submittedName>
        <fullName evidence="2">Uncharacterized protein</fullName>
    </submittedName>
</protein>
<comment type="caution">
    <text evidence="2">The sequence shown here is derived from an EMBL/GenBank/DDBJ whole genome shotgun (WGS) entry which is preliminary data.</text>
</comment>
<sequence length="449" mass="49063">MAAAIGKNQYDYLNGLVKTGGGNGEWAKNQLANSTYTPETTPAPAVPTNTNVPTAPSSQSPSAGVIPNGSVPKPPTSPVATAAAPTANPGVQQYTDFQKQQSDLMEQLKSYMQPMNYDPNTDPRYLASKQLAAAAAKEASGSAMETLNSRGILNSSVTRDDVADIEQKYAAQAAAQIPEFYNQAYQQSRDRVGDVFKLLGNSQDQQQRGIDNFDRDRNFGIQEGQLKGYYTPPASTIDAVRKQMAANSEAYPSASPEEKQRLHEENVRLAASIGGSDTTGNGDYAFGPMRTLQGQQIDYGQQKDQRDFQYQTVQDAIKNGMSQQQIDNQAQQFAERLGFDYKNMDESNKQAWAQIAISQQNANTSAANAANDNTLGREKFEFDKEQALKKSSSVKVDPKESADNYNTILGDLSTEGITKEQALQLAQANRDYLSDSDYSKLLSQIQKDF</sequence>
<dbReference type="EMBL" id="LYPB01000058">
    <property type="protein sequence ID" value="OAS19241.1"/>
    <property type="molecule type" value="Genomic_DNA"/>
</dbReference>
<feature type="compositionally biased region" description="Low complexity" evidence="1">
    <location>
        <begin position="37"/>
        <end position="56"/>
    </location>
</feature>
<reference evidence="2 3" key="1">
    <citation type="submission" date="2016-05" db="EMBL/GenBank/DDBJ databases">
        <title>Paenibacillus sp. 1ZS3-15 nov., isolated from the rhizosphere soil.</title>
        <authorList>
            <person name="Zhang X.X."/>
            <person name="Zhang J."/>
        </authorList>
    </citation>
    <scope>NUCLEOTIDE SEQUENCE [LARGE SCALE GENOMIC DNA]</scope>
    <source>
        <strain evidence="2 3">1ZS3-15</strain>
    </source>
</reference>
<dbReference type="RefSeq" id="WP_068663639.1">
    <property type="nucleotide sequence ID" value="NZ_LYPB01000058.1"/>
</dbReference>
<organism evidence="2 3">
    <name type="scientific">Paenibacillus oryzisoli</name>
    <dbReference type="NCBI Taxonomy" id="1850517"/>
    <lineage>
        <taxon>Bacteria</taxon>
        <taxon>Bacillati</taxon>
        <taxon>Bacillota</taxon>
        <taxon>Bacilli</taxon>
        <taxon>Bacillales</taxon>
        <taxon>Paenibacillaceae</taxon>
        <taxon>Paenibacillus</taxon>
    </lineage>
</organism>
<dbReference type="OrthoDB" id="9757546at2"/>
<feature type="compositionally biased region" description="Low complexity" evidence="1">
    <location>
        <begin position="78"/>
        <end position="87"/>
    </location>
</feature>
<name>A0A198ADV9_9BACL</name>
<keyword evidence="3" id="KW-1185">Reference proteome</keyword>
<evidence type="ECO:0000313" key="2">
    <source>
        <dbReference type="EMBL" id="OAS19241.1"/>
    </source>
</evidence>
<proteinExistence type="predicted"/>
<feature type="region of interest" description="Disordered" evidence="1">
    <location>
        <begin position="21"/>
        <end position="92"/>
    </location>
</feature>
<gene>
    <name evidence="2" type="ORF">A8708_26380</name>
</gene>
<accession>A0A198ADV9</accession>